<dbReference type="InterPro" id="IPR023575">
    <property type="entry name" value="Ribosomal_uS19_SF"/>
</dbReference>
<dbReference type="InterPro" id="IPR002222">
    <property type="entry name" value="Ribosomal_uS19"/>
</dbReference>
<dbReference type="InterPro" id="IPR020934">
    <property type="entry name" value="Ribosomal_uS19_CS"/>
</dbReference>
<evidence type="ECO:0000256" key="3">
    <source>
        <dbReference type="ARBA" id="ARBA00022884"/>
    </source>
</evidence>
<dbReference type="EMBL" id="KX013548">
    <property type="protein sequence ID" value="ANA57096.1"/>
    <property type="molecule type" value="Genomic_DNA"/>
</dbReference>
<dbReference type="PANTHER" id="PTHR11880">
    <property type="entry name" value="RIBOSOMAL PROTEIN S19P FAMILY MEMBER"/>
    <property type="match status" value="1"/>
</dbReference>
<evidence type="ECO:0000256" key="4">
    <source>
        <dbReference type="ARBA" id="ARBA00022980"/>
    </source>
</evidence>
<comment type="similarity">
    <text evidence="1 7">Belongs to the universal ribosomal protein uS19 family.</text>
</comment>
<accession>A0A1S5R1Z5</accession>
<dbReference type="HAMAP" id="MF_00531">
    <property type="entry name" value="Ribosomal_uS19"/>
    <property type="match status" value="1"/>
</dbReference>
<dbReference type="GO" id="GO:0000028">
    <property type="term" value="P:ribosomal small subunit assembly"/>
    <property type="evidence" value="ECO:0007669"/>
    <property type="project" value="TreeGrafter"/>
</dbReference>
<dbReference type="SUPFAM" id="SSF54570">
    <property type="entry name" value="Ribosomal protein S19"/>
    <property type="match status" value="1"/>
</dbReference>
<dbReference type="InterPro" id="IPR005732">
    <property type="entry name" value="Ribosomal_uS19_bac-type"/>
</dbReference>
<dbReference type="GO" id="GO:0003735">
    <property type="term" value="F:structural constituent of ribosome"/>
    <property type="evidence" value="ECO:0007669"/>
    <property type="project" value="InterPro"/>
</dbReference>
<evidence type="ECO:0000256" key="5">
    <source>
        <dbReference type="ARBA" id="ARBA00023274"/>
    </source>
</evidence>
<keyword evidence="2" id="KW-0699">rRNA-binding</keyword>
<dbReference type="NCBIfam" id="TIGR01050">
    <property type="entry name" value="rpsS_bact"/>
    <property type="match status" value="1"/>
</dbReference>
<sequence>MTRSLIKGPYVDKKLLETPGLDLRRSENFKVYSRNSLILPQFINRNFEIHNGKGFIRLSVTEEMVGHKFGEFASTRKKNVYKKKLKKKKK</sequence>
<dbReference type="PROSITE" id="PS00323">
    <property type="entry name" value="RIBOSOMAL_S19"/>
    <property type="match status" value="1"/>
</dbReference>
<dbReference type="GO" id="GO:0005763">
    <property type="term" value="C:mitochondrial small ribosomal subunit"/>
    <property type="evidence" value="ECO:0007669"/>
    <property type="project" value="TreeGrafter"/>
</dbReference>
<reference evidence="8" key="1">
    <citation type="journal article" date="2017" name="J. Phycol.">
        <title>Complete mitochondrial genomes of prasinophyte algae Pyramimonas parkeae and Cymbomonas tetramitiformis.</title>
        <authorList>
            <person name="Satjarak A."/>
            <person name="Burns J.A."/>
            <person name="Kim E."/>
            <person name="Graham L.E."/>
        </authorList>
    </citation>
    <scope>NUCLEOTIDE SEQUENCE</scope>
    <source>
        <strain evidence="8">PLY262</strain>
    </source>
</reference>
<dbReference type="Gene3D" id="3.30.860.10">
    <property type="entry name" value="30s Ribosomal Protein S19, Chain A"/>
    <property type="match status" value="1"/>
</dbReference>
<dbReference type="RefSeq" id="YP_009449552.1">
    <property type="nucleotide sequence ID" value="NC_036614.1"/>
</dbReference>
<dbReference type="GO" id="GO:0006412">
    <property type="term" value="P:translation"/>
    <property type="evidence" value="ECO:0007669"/>
    <property type="project" value="InterPro"/>
</dbReference>
<dbReference type="GO" id="GO:0019843">
    <property type="term" value="F:rRNA binding"/>
    <property type="evidence" value="ECO:0007669"/>
    <property type="project" value="UniProtKB-KW"/>
</dbReference>
<keyword evidence="5 7" id="KW-0687">Ribonucleoprotein</keyword>
<evidence type="ECO:0000256" key="6">
    <source>
        <dbReference type="ARBA" id="ARBA00035253"/>
    </source>
</evidence>
<keyword evidence="8" id="KW-0496">Mitochondrion</keyword>
<dbReference type="PIRSF" id="PIRSF002144">
    <property type="entry name" value="Ribosomal_S19"/>
    <property type="match status" value="1"/>
</dbReference>
<evidence type="ECO:0000256" key="7">
    <source>
        <dbReference type="RuleBase" id="RU003485"/>
    </source>
</evidence>
<protein>
    <recommendedName>
        <fullName evidence="6">Small ribosomal subunit protein uS19c</fullName>
    </recommendedName>
</protein>
<geneLocation type="mitochondrion" evidence="8"/>
<proteinExistence type="inferred from homology"/>
<dbReference type="AlphaFoldDB" id="A0A1S5R1Z5"/>
<dbReference type="Pfam" id="PF00203">
    <property type="entry name" value="Ribosomal_S19"/>
    <property type="match status" value="1"/>
</dbReference>
<dbReference type="PANTHER" id="PTHR11880:SF8">
    <property type="entry name" value="SMALL RIBOSOMAL SUBUNIT PROTEIN US19M"/>
    <property type="match status" value="1"/>
</dbReference>
<keyword evidence="3" id="KW-0694">RNA-binding</keyword>
<organism evidence="8">
    <name type="scientific">Cymbomonas tetramitiformis</name>
    <dbReference type="NCBI Taxonomy" id="36881"/>
    <lineage>
        <taxon>Eukaryota</taxon>
        <taxon>Viridiplantae</taxon>
        <taxon>Chlorophyta</taxon>
        <taxon>Pyramimonadophyceae</taxon>
        <taxon>Pyramimonadales</taxon>
        <taxon>Pyramimonadaceae</taxon>
        <taxon>Cymbomonas</taxon>
    </lineage>
</organism>
<evidence type="ECO:0000256" key="2">
    <source>
        <dbReference type="ARBA" id="ARBA00022730"/>
    </source>
</evidence>
<evidence type="ECO:0000313" key="8">
    <source>
        <dbReference type="EMBL" id="ANA57096.1"/>
    </source>
</evidence>
<keyword evidence="4 7" id="KW-0689">Ribosomal protein</keyword>
<name>A0A1S5R1Z5_9CHLO</name>
<gene>
    <name evidence="8" type="primary">rps19</name>
</gene>
<dbReference type="GeneID" id="35414639"/>
<dbReference type="PRINTS" id="PR00975">
    <property type="entry name" value="RIBOSOMALS19"/>
</dbReference>
<evidence type="ECO:0000256" key="1">
    <source>
        <dbReference type="ARBA" id="ARBA00007345"/>
    </source>
</evidence>